<proteinExistence type="predicted"/>
<keyword evidence="3" id="KW-1185">Reference proteome</keyword>
<name>A0AAV7P7H6_PLEWA</name>
<dbReference type="Proteomes" id="UP001066276">
    <property type="component" value="Chromosome 7"/>
</dbReference>
<evidence type="ECO:0000256" key="1">
    <source>
        <dbReference type="SAM" id="MobiDB-lite"/>
    </source>
</evidence>
<organism evidence="2 3">
    <name type="scientific">Pleurodeles waltl</name>
    <name type="common">Iberian ribbed newt</name>
    <dbReference type="NCBI Taxonomy" id="8319"/>
    <lineage>
        <taxon>Eukaryota</taxon>
        <taxon>Metazoa</taxon>
        <taxon>Chordata</taxon>
        <taxon>Craniata</taxon>
        <taxon>Vertebrata</taxon>
        <taxon>Euteleostomi</taxon>
        <taxon>Amphibia</taxon>
        <taxon>Batrachia</taxon>
        <taxon>Caudata</taxon>
        <taxon>Salamandroidea</taxon>
        <taxon>Salamandridae</taxon>
        <taxon>Pleurodelinae</taxon>
        <taxon>Pleurodeles</taxon>
    </lineage>
</organism>
<reference evidence="2" key="1">
    <citation type="journal article" date="2022" name="bioRxiv">
        <title>Sequencing and chromosome-scale assembly of the giantPleurodeles waltlgenome.</title>
        <authorList>
            <person name="Brown T."/>
            <person name="Elewa A."/>
            <person name="Iarovenko S."/>
            <person name="Subramanian E."/>
            <person name="Araus A.J."/>
            <person name="Petzold A."/>
            <person name="Susuki M."/>
            <person name="Suzuki K.-i.T."/>
            <person name="Hayashi T."/>
            <person name="Toyoda A."/>
            <person name="Oliveira C."/>
            <person name="Osipova E."/>
            <person name="Leigh N.D."/>
            <person name="Simon A."/>
            <person name="Yun M.H."/>
        </authorList>
    </citation>
    <scope>NUCLEOTIDE SEQUENCE</scope>
    <source>
        <strain evidence="2">20211129_DDA</strain>
        <tissue evidence="2">Liver</tissue>
    </source>
</reference>
<evidence type="ECO:0000313" key="3">
    <source>
        <dbReference type="Proteomes" id="UP001066276"/>
    </source>
</evidence>
<feature type="region of interest" description="Disordered" evidence="1">
    <location>
        <begin position="1"/>
        <end position="35"/>
    </location>
</feature>
<dbReference type="AlphaFoldDB" id="A0AAV7P7H6"/>
<protein>
    <submittedName>
        <fullName evidence="2">Uncharacterized protein</fullName>
    </submittedName>
</protein>
<evidence type="ECO:0000313" key="2">
    <source>
        <dbReference type="EMBL" id="KAJ1123069.1"/>
    </source>
</evidence>
<sequence>MDSVGGGGAVPWKSAWLGSAPSSAEAPSCPSSSLGWTEPVLSPGLRGSHTPPGEARLSVPRSSKHLMEALGFYQHPLREAGDGDGVTSETPLQRTTYITYWEEGASRQSSPLGGPRT</sequence>
<feature type="compositionally biased region" description="Low complexity" evidence="1">
    <location>
        <begin position="19"/>
        <end position="33"/>
    </location>
</feature>
<dbReference type="EMBL" id="JANPWB010000011">
    <property type="protein sequence ID" value="KAJ1123069.1"/>
    <property type="molecule type" value="Genomic_DNA"/>
</dbReference>
<accession>A0AAV7P7H6</accession>
<gene>
    <name evidence="2" type="ORF">NDU88_001542</name>
</gene>
<comment type="caution">
    <text evidence="2">The sequence shown here is derived from an EMBL/GenBank/DDBJ whole genome shotgun (WGS) entry which is preliminary data.</text>
</comment>